<dbReference type="PROSITE" id="PS00061">
    <property type="entry name" value="ADH_SHORT"/>
    <property type="match status" value="1"/>
</dbReference>
<dbReference type="PANTHER" id="PTHR42879">
    <property type="entry name" value="3-OXOACYL-(ACYL-CARRIER-PROTEIN) REDUCTASE"/>
    <property type="match status" value="1"/>
</dbReference>
<dbReference type="PRINTS" id="PR00081">
    <property type="entry name" value="GDHRDH"/>
</dbReference>
<name>A0ABP8FWU0_9ACTN</name>
<dbReference type="InterPro" id="IPR057326">
    <property type="entry name" value="KR_dom"/>
</dbReference>
<evidence type="ECO:0000259" key="4">
    <source>
        <dbReference type="SMART" id="SM00822"/>
    </source>
</evidence>
<dbReference type="Pfam" id="PF00106">
    <property type="entry name" value="adh_short"/>
    <property type="match status" value="1"/>
</dbReference>
<keyword evidence="6" id="KW-1185">Reference proteome</keyword>
<accession>A0ABP8FWU0</accession>
<dbReference type="InterPro" id="IPR050259">
    <property type="entry name" value="SDR"/>
</dbReference>
<dbReference type="Proteomes" id="UP001501115">
    <property type="component" value="Unassembled WGS sequence"/>
</dbReference>
<protein>
    <submittedName>
        <fullName evidence="5">3-oxoacyl-[acyl-carrier-protein] reductase</fullName>
    </submittedName>
</protein>
<dbReference type="SMART" id="SM00822">
    <property type="entry name" value="PKS_KR"/>
    <property type="match status" value="1"/>
</dbReference>
<keyword evidence="3" id="KW-0812">Transmembrane</keyword>
<dbReference type="InterPro" id="IPR002347">
    <property type="entry name" value="SDR_fam"/>
</dbReference>
<dbReference type="SUPFAM" id="SSF51735">
    <property type="entry name" value="NAD(P)-binding Rossmann-fold domains"/>
    <property type="match status" value="1"/>
</dbReference>
<comment type="similarity">
    <text evidence="1 2">Belongs to the short-chain dehydrogenases/reductases (SDR) family.</text>
</comment>
<dbReference type="Gene3D" id="3.40.50.720">
    <property type="entry name" value="NAD(P)-binding Rossmann-like Domain"/>
    <property type="match status" value="1"/>
</dbReference>
<feature type="transmembrane region" description="Helical" evidence="3">
    <location>
        <begin position="134"/>
        <end position="154"/>
    </location>
</feature>
<dbReference type="EMBL" id="BAABET010000004">
    <property type="protein sequence ID" value="GAA4312606.1"/>
    <property type="molecule type" value="Genomic_DNA"/>
</dbReference>
<dbReference type="PANTHER" id="PTHR42879:SF2">
    <property type="entry name" value="3-OXOACYL-[ACYL-CARRIER-PROTEIN] REDUCTASE FABG"/>
    <property type="match status" value="1"/>
</dbReference>
<feature type="domain" description="Ketoreductase" evidence="4">
    <location>
        <begin position="7"/>
        <end position="188"/>
    </location>
</feature>
<organism evidence="5 6">
    <name type="scientific">Streptomyces venetus</name>
    <dbReference type="NCBI Taxonomy" id="1701086"/>
    <lineage>
        <taxon>Bacteria</taxon>
        <taxon>Bacillati</taxon>
        <taxon>Actinomycetota</taxon>
        <taxon>Actinomycetes</taxon>
        <taxon>Kitasatosporales</taxon>
        <taxon>Streptomycetaceae</taxon>
        <taxon>Streptomyces</taxon>
    </lineage>
</organism>
<dbReference type="InterPro" id="IPR020904">
    <property type="entry name" value="Sc_DH/Rdtase_CS"/>
</dbReference>
<comment type="caution">
    <text evidence="5">The sequence shown here is derived from an EMBL/GenBank/DDBJ whole genome shotgun (WGS) entry which is preliminary data.</text>
</comment>
<keyword evidence="3" id="KW-1133">Transmembrane helix</keyword>
<dbReference type="RefSeq" id="WP_345662262.1">
    <property type="nucleotide sequence ID" value="NZ_BAABET010000004.1"/>
</dbReference>
<evidence type="ECO:0000313" key="5">
    <source>
        <dbReference type="EMBL" id="GAA4312606.1"/>
    </source>
</evidence>
<evidence type="ECO:0000256" key="3">
    <source>
        <dbReference type="SAM" id="Phobius"/>
    </source>
</evidence>
<gene>
    <name evidence="5" type="primary">fabG_1</name>
    <name evidence="5" type="ORF">GCM10023086_33230</name>
</gene>
<dbReference type="PRINTS" id="PR00080">
    <property type="entry name" value="SDRFAMILY"/>
</dbReference>
<sequence>MDAQTRRVVAVTGANRGLGLLTVRALLERGDEVIAHHRTDSPELDALREKFGERLHPVRGDLTEETTAQAVTERAHALGRLHAVVHNAGIAKDQPLVRMPVEDWDEVIRVNLRSAFLVTKHAVRMMMRKRYGRLVYVSSLSAVVGNAGQTAYAASKAGLHGLSQATAQEYARYGIRTVVVAPGLLDTGLAHALPDSVARAKADRSLLGMGSAESVAETVAFLAGPGADNINATVVHSDGGIAY</sequence>
<evidence type="ECO:0000313" key="6">
    <source>
        <dbReference type="Proteomes" id="UP001501115"/>
    </source>
</evidence>
<reference evidence="6" key="1">
    <citation type="journal article" date="2019" name="Int. J. Syst. Evol. Microbiol.">
        <title>The Global Catalogue of Microorganisms (GCM) 10K type strain sequencing project: providing services to taxonomists for standard genome sequencing and annotation.</title>
        <authorList>
            <consortium name="The Broad Institute Genomics Platform"/>
            <consortium name="The Broad Institute Genome Sequencing Center for Infectious Disease"/>
            <person name="Wu L."/>
            <person name="Ma J."/>
        </authorList>
    </citation>
    <scope>NUCLEOTIDE SEQUENCE [LARGE SCALE GENOMIC DNA]</scope>
    <source>
        <strain evidence="6">JCM 31290</strain>
    </source>
</reference>
<evidence type="ECO:0000256" key="2">
    <source>
        <dbReference type="RuleBase" id="RU000363"/>
    </source>
</evidence>
<keyword evidence="3" id="KW-0472">Membrane</keyword>
<evidence type="ECO:0000256" key="1">
    <source>
        <dbReference type="ARBA" id="ARBA00006484"/>
    </source>
</evidence>
<dbReference type="InterPro" id="IPR036291">
    <property type="entry name" value="NAD(P)-bd_dom_sf"/>
</dbReference>
<proteinExistence type="inferred from homology"/>